<dbReference type="InterPro" id="IPR011010">
    <property type="entry name" value="DNA_brk_join_enz"/>
</dbReference>
<sequence>MKSDRHGQAAILSPAQIELLFSAGLQTDRDRTLFGFCLYTACRIAEACSMLSEDCYTSGGKPRDFINIRKGATKGKLATRTIPVNPELRSLLIVWQPQAGPTYLFPGRHTSHNFRHISSDSAAVILREACCRVGIEGASTHSFRRTALTQMSNAGIPLRVIQQVSGHRTLSELQKYLEVSDSQVKGAIASLSLLSYGGKPKFDELEPTLPTVPLS</sequence>
<accession>A0A6J4MWK1</accession>
<evidence type="ECO:0000256" key="1">
    <source>
        <dbReference type="ARBA" id="ARBA00008857"/>
    </source>
</evidence>
<evidence type="ECO:0000256" key="2">
    <source>
        <dbReference type="ARBA" id="ARBA00023125"/>
    </source>
</evidence>
<keyword evidence="2" id="KW-0238">DNA-binding</keyword>
<dbReference type="Pfam" id="PF00589">
    <property type="entry name" value="Phage_integrase"/>
    <property type="match status" value="1"/>
</dbReference>
<dbReference type="GO" id="GO:0006310">
    <property type="term" value="P:DNA recombination"/>
    <property type="evidence" value="ECO:0007669"/>
    <property type="project" value="UniProtKB-KW"/>
</dbReference>
<evidence type="ECO:0000313" key="5">
    <source>
        <dbReference type="EMBL" id="CAA9368634.1"/>
    </source>
</evidence>
<dbReference type="GO" id="GO:0015074">
    <property type="term" value="P:DNA integration"/>
    <property type="evidence" value="ECO:0007669"/>
    <property type="project" value="InterPro"/>
</dbReference>
<dbReference type="InterPro" id="IPR050090">
    <property type="entry name" value="Tyrosine_recombinase_XerCD"/>
</dbReference>
<reference evidence="5" key="1">
    <citation type="submission" date="2020-02" db="EMBL/GenBank/DDBJ databases">
        <authorList>
            <person name="Meier V. D."/>
        </authorList>
    </citation>
    <scope>NUCLEOTIDE SEQUENCE</scope>
    <source>
        <strain evidence="5">AVDCRST_MAG84</strain>
    </source>
</reference>
<dbReference type="GO" id="GO:0003677">
    <property type="term" value="F:DNA binding"/>
    <property type="evidence" value="ECO:0007669"/>
    <property type="project" value="UniProtKB-KW"/>
</dbReference>
<comment type="similarity">
    <text evidence="1">Belongs to the 'phage' integrase family.</text>
</comment>
<evidence type="ECO:0000259" key="4">
    <source>
        <dbReference type="PROSITE" id="PS51898"/>
    </source>
</evidence>
<dbReference type="PANTHER" id="PTHR30349:SF41">
    <property type="entry name" value="INTEGRASE_RECOMBINASE PROTEIN MJ0367-RELATED"/>
    <property type="match status" value="1"/>
</dbReference>
<proteinExistence type="inferred from homology"/>
<dbReference type="SUPFAM" id="SSF56349">
    <property type="entry name" value="DNA breaking-rejoining enzymes"/>
    <property type="match status" value="1"/>
</dbReference>
<organism evidence="5">
    <name type="scientific">uncultured Microcoleus sp</name>
    <dbReference type="NCBI Taxonomy" id="259945"/>
    <lineage>
        <taxon>Bacteria</taxon>
        <taxon>Bacillati</taxon>
        <taxon>Cyanobacteriota</taxon>
        <taxon>Cyanophyceae</taxon>
        <taxon>Oscillatoriophycideae</taxon>
        <taxon>Oscillatoriales</taxon>
        <taxon>Microcoleaceae</taxon>
        <taxon>Microcoleus</taxon>
        <taxon>environmental samples</taxon>
    </lineage>
</organism>
<dbReference type="CDD" id="cd00796">
    <property type="entry name" value="INT_Rci_Hp1_C"/>
    <property type="match status" value="1"/>
</dbReference>
<dbReference type="PROSITE" id="PS51898">
    <property type="entry name" value="TYR_RECOMBINASE"/>
    <property type="match status" value="1"/>
</dbReference>
<dbReference type="EMBL" id="CADCTZ010000842">
    <property type="protein sequence ID" value="CAA9368634.1"/>
    <property type="molecule type" value="Genomic_DNA"/>
</dbReference>
<keyword evidence="3" id="KW-0233">DNA recombination</keyword>
<protein>
    <submittedName>
        <fullName evidence="5">Integrase family protein</fullName>
    </submittedName>
</protein>
<evidence type="ECO:0000256" key="3">
    <source>
        <dbReference type="ARBA" id="ARBA00023172"/>
    </source>
</evidence>
<dbReference type="Gene3D" id="1.10.443.10">
    <property type="entry name" value="Intergrase catalytic core"/>
    <property type="match status" value="1"/>
</dbReference>
<name>A0A6J4MWK1_9CYAN</name>
<dbReference type="InterPro" id="IPR002104">
    <property type="entry name" value="Integrase_catalytic"/>
</dbReference>
<feature type="domain" description="Tyr recombinase" evidence="4">
    <location>
        <begin position="7"/>
        <end position="189"/>
    </location>
</feature>
<gene>
    <name evidence="5" type="ORF">AVDCRST_MAG84-4096</name>
</gene>
<dbReference type="InterPro" id="IPR013762">
    <property type="entry name" value="Integrase-like_cat_sf"/>
</dbReference>
<dbReference type="AlphaFoldDB" id="A0A6J4MWK1"/>
<dbReference type="PANTHER" id="PTHR30349">
    <property type="entry name" value="PHAGE INTEGRASE-RELATED"/>
    <property type="match status" value="1"/>
</dbReference>